<name>A0A4Q2RD97_9HYPH</name>
<evidence type="ECO:0000313" key="2">
    <source>
        <dbReference type="EMBL" id="RYB05686.1"/>
    </source>
</evidence>
<evidence type="ECO:0008006" key="4">
    <source>
        <dbReference type="Google" id="ProtNLM"/>
    </source>
</evidence>
<keyword evidence="1" id="KW-0812">Transmembrane</keyword>
<proteinExistence type="predicted"/>
<accession>A0A4Q2RD97</accession>
<comment type="caution">
    <text evidence="2">The sequence shown here is derived from an EMBL/GenBank/DDBJ whole genome shotgun (WGS) entry which is preliminary data.</text>
</comment>
<reference evidence="2 3" key="1">
    <citation type="submission" date="2018-09" db="EMBL/GenBank/DDBJ databases">
        <authorList>
            <person name="Grouzdev D.S."/>
            <person name="Krutkina M.S."/>
        </authorList>
    </citation>
    <scope>NUCLEOTIDE SEQUENCE [LARGE SCALE GENOMIC DNA]</scope>
    <source>
        <strain evidence="2 3">RmlP001</strain>
    </source>
</reference>
<reference evidence="2 3" key="2">
    <citation type="submission" date="2019-02" db="EMBL/GenBank/DDBJ databases">
        <title>'Lichenibacterium ramalinii' gen. nov. sp. nov., 'Lichenibacterium minor' gen. nov. sp. nov.</title>
        <authorList>
            <person name="Pankratov T."/>
        </authorList>
    </citation>
    <scope>NUCLEOTIDE SEQUENCE [LARGE SCALE GENOMIC DNA]</scope>
    <source>
        <strain evidence="2 3">RmlP001</strain>
    </source>
</reference>
<feature type="transmembrane region" description="Helical" evidence="1">
    <location>
        <begin position="341"/>
        <end position="361"/>
    </location>
</feature>
<feature type="transmembrane region" description="Helical" evidence="1">
    <location>
        <begin position="178"/>
        <end position="198"/>
    </location>
</feature>
<feature type="transmembrane region" description="Helical" evidence="1">
    <location>
        <begin position="136"/>
        <end position="158"/>
    </location>
</feature>
<feature type="transmembrane region" description="Helical" evidence="1">
    <location>
        <begin position="21"/>
        <end position="42"/>
    </location>
</feature>
<protein>
    <recommendedName>
        <fullName evidence="4">Glycosyltransferase RgtA/B/C/D-like domain-containing protein</fullName>
    </recommendedName>
</protein>
<feature type="transmembrane region" description="Helical" evidence="1">
    <location>
        <begin position="287"/>
        <end position="303"/>
    </location>
</feature>
<keyword evidence="1" id="KW-1133">Transmembrane helix</keyword>
<keyword evidence="1" id="KW-0472">Membrane</keyword>
<dbReference type="AlphaFoldDB" id="A0A4Q2RD97"/>
<dbReference type="EMBL" id="QYBC01000006">
    <property type="protein sequence ID" value="RYB05686.1"/>
    <property type="molecule type" value="Genomic_DNA"/>
</dbReference>
<evidence type="ECO:0000313" key="3">
    <source>
        <dbReference type="Proteomes" id="UP000289411"/>
    </source>
</evidence>
<evidence type="ECO:0000256" key="1">
    <source>
        <dbReference type="SAM" id="Phobius"/>
    </source>
</evidence>
<feature type="transmembrane region" description="Helical" evidence="1">
    <location>
        <begin position="373"/>
        <end position="394"/>
    </location>
</feature>
<sequence length="556" mass="58044">MEAALPSRRTGPVAGVSPRSRVVAAGAATAAALVLAQVLLVVSRLDGHFLYTLDDPYIHLTLARQIGEGHYGLQPGVAASPSSSIIYPFLLAGLMEVGLGSWAALLVNALAAMASGGLIGLLAVDAVPGLRAAPTVLVAALAACVMLALNLAGLAMTGMEHGLQVALTLAWLVGAWRFLRGGPVTAAWLACAAVLPLVRYEDASLWLAAVAVLALRRRLGAALGLFLAGAAALGAFSLMLHALGLPLLPSSVLIKSSGPAHAGQPALVAAVLHLHEMVASNMRFGEGPFLVCLTLAVAAMASLKWGSADSDDRAAAVLGLVGVAVGAVHLTLGRVDGFSRYTIYIMALDAGVLLIGCATGRRRPRDRGAWHRWSPALAVPVLMLALTCPAQLLVHRSLRSDVAARNIYEQQFQMRRLVADFYRRPVAVNDIGLVSLDDPYPVLDLWGLGSEEARVARLEGRSGVWMKTLADRHGVGLAMVYDAWFPDVPASWTRVATLRLAAQRESAWGEVVTFYATAPDRIGAIEAALDRWGPTLPAGVALTRGPGAPAPASGPA</sequence>
<feature type="transmembrane region" description="Helical" evidence="1">
    <location>
        <begin position="315"/>
        <end position="335"/>
    </location>
</feature>
<feature type="transmembrane region" description="Helical" evidence="1">
    <location>
        <begin position="219"/>
        <end position="243"/>
    </location>
</feature>
<keyword evidence="3" id="KW-1185">Reference proteome</keyword>
<gene>
    <name evidence="2" type="ORF">D3272_08860</name>
</gene>
<dbReference type="Proteomes" id="UP000289411">
    <property type="component" value="Unassembled WGS sequence"/>
</dbReference>
<feature type="transmembrane region" description="Helical" evidence="1">
    <location>
        <begin position="99"/>
        <end position="124"/>
    </location>
</feature>
<organism evidence="2 3">
    <name type="scientific">Lichenibacterium ramalinae</name>
    <dbReference type="NCBI Taxonomy" id="2316527"/>
    <lineage>
        <taxon>Bacteria</taxon>
        <taxon>Pseudomonadati</taxon>
        <taxon>Pseudomonadota</taxon>
        <taxon>Alphaproteobacteria</taxon>
        <taxon>Hyphomicrobiales</taxon>
        <taxon>Lichenihabitantaceae</taxon>
        <taxon>Lichenibacterium</taxon>
    </lineage>
</organism>